<evidence type="ECO:0000313" key="1">
    <source>
        <dbReference type="EMBL" id="MCE3050644.1"/>
    </source>
</evidence>
<sequence>MPKGYIYSTENESSLLLGLGFGFWTSQLPDSYQRHALHREGLAPCRGAPCGPKIYFILFEVLQSRWCGAYHGALAPCHGLHSAQADWVVQFVVVTHDMEPIVEQLVCVADPNTHFFPDFHLLKFSPLDTELKEVVNLRVAEIKMVRDTEPTWRCTGIGTGMECLLRGMEANAEIQLRATGLSRTFTGMWHILKIQASWHGA</sequence>
<accession>A0ABS8WNB0</accession>
<proteinExistence type="predicted"/>
<keyword evidence="2" id="KW-1185">Reference proteome</keyword>
<organism evidence="1 2">
    <name type="scientific">Datura stramonium</name>
    <name type="common">Jimsonweed</name>
    <name type="synonym">Common thornapple</name>
    <dbReference type="NCBI Taxonomy" id="4076"/>
    <lineage>
        <taxon>Eukaryota</taxon>
        <taxon>Viridiplantae</taxon>
        <taxon>Streptophyta</taxon>
        <taxon>Embryophyta</taxon>
        <taxon>Tracheophyta</taxon>
        <taxon>Spermatophyta</taxon>
        <taxon>Magnoliopsida</taxon>
        <taxon>eudicotyledons</taxon>
        <taxon>Gunneridae</taxon>
        <taxon>Pentapetalae</taxon>
        <taxon>asterids</taxon>
        <taxon>lamiids</taxon>
        <taxon>Solanales</taxon>
        <taxon>Solanaceae</taxon>
        <taxon>Solanoideae</taxon>
        <taxon>Datureae</taxon>
        <taxon>Datura</taxon>
    </lineage>
</organism>
<reference evidence="1 2" key="1">
    <citation type="journal article" date="2021" name="BMC Genomics">
        <title>Datura genome reveals duplications of psychoactive alkaloid biosynthetic genes and high mutation rate following tissue culture.</title>
        <authorList>
            <person name="Rajewski A."/>
            <person name="Carter-House D."/>
            <person name="Stajich J."/>
            <person name="Litt A."/>
        </authorList>
    </citation>
    <scope>NUCLEOTIDE SEQUENCE [LARGE SCALE GENOMIC DNA]</scope>
    <source>
        <strain evidence="1">AR-01</strain>
    </source>
</reference>
<dbReference type="Proteomes" id="UP000823775">
    <property type="component" value="Unassembled WGS sequence"/>
</dbReference>
<protein>
    <submittedName>
        <fullName evidence="1">Uncharacterized protein</fullName>
    </submittedName>
</protein>
<gene>
    <name evidence="1" type="ORF">HAX54_047753</name>
</gene>
<name>A0ABS8WNB0_DATST</name>
<comment type="caution">
    <text evidence="1">The sequence shown here is derived from an EMBL/GenBank/DDBJ whole genome shotgun (WGS) entry which is preliminary data.</text>
</comment>
<dbReference type="EMBL" id="JACEIK010007780">
    <property type="protein sequence ID" value="MCE3050644.1"/>
    <property type="molecule type" value="Genomic_DNA"/>
</dbReference>
<evidence type="ECO:0000313" key="2">
    <source>
        <dbReference type="Proteomes" id="UP000823775"/>
    </source>
</evidence>